<reference evidence="5" key="1">
    <citation type="journal article" date="2019" name="Int. J. Syst. Evol. Microbiol.">
        <title>The Global Catalogue of Microorganisms (GCM) 10K type strain sequencing project: providing services to taxonomists for standard genome sequencing and annotation.</title>
        <authorList>
            <consortium name="The Broad Institute Genomics Platform"/>
            <consortium name="The Broad Institute Genome Sequencing Center for Infectious Disease"/>
            <person name="Wu L."/>
            <person name="Ma J."/>
        </authorList>
    </citation>
    <scope>NUCLEOTIDE SEQUENCE [LARGE SCALE GENOMIC DNA]</scope>
    <source>
        <strain evidence="5">KCTC 15012</strain>
    </source>
</reference>
<comment type="caution">
    <text evidence="4">The sequence shown here is derived from an EMBL/GenBank/DDBJ whole genome shotgun (WGS) entry which is preliminary data.</text>
</comment>
<evidence type="ECO:0000256" key="3">
    <source>
        <dbReference type="SAM" id="MobiDB-lite"/>
    </source>
</evidence>
<dbReference type="InterPro" id="IPR033756">
    <property type="entry name" value="YlxH/NBP35"/>
</dbReference>
<gene>
    <name evidence="4" type="ORF">ACFSNB_13695</name>
</gene>
<evidence type="ECO:0000256" key="1">
    <source>
        <dbReference type="ARBA" id="ARBA00022741"/>
    </source>
</evidence>
<feature type="compositionally biased region" description="Low complexity" evidence="3">
    <location>
        <begin position="19"/>
        <end position="28"/>
    </location>
</feature>
<accession>A0ABW5CF66</accession>
<dbReference type="Pfam" id="PF10609">
    <property type="entry name" value="ParA"/>
    <property type="match status" value="1"/>
</dbReference>
<feature type="compositionally biased region" description="Basic and acidic residues" evidence="3">
    <location>
        <begin position="1"/>
        <end position="18"/>
    </location>
</feature>
<name>A0ABW5CF66_9PROT</name>
<evidence type="ECO:0000256" key="2">
    <source>
        <dbReference type="ARBA" id="ARBA00022840"/>
    </source>
</evidence>
<organism evidence="4 5">
    <name type="scientific">Phaeospirillum tilakii</name>
    <dbReference type="NCBI Taxonomy" id="741673"/>
    <lineage>
        <taxon>Bacteria</taxon>
        <taxon>Pseudomonadati</taxon>
        <taxon>Pseudomonadota</taxon>
        <taxon>Alphaproteobacteria</taxon>
        <taxon>Rhodospirillales</taxon>
        <taxon>Rhodospirillaceae</taxon>
        <taxon>Phaeospirillum</taxon>
    </lineage>
</organism>
<dbReference type="PANTHER" id="PTHR32309:SF13">
    <property type="entry name" value="FERRIC ENTEROBACTIN TRANSPORT PROTEIN FEPE"/>
    <property type="match status" value="1"/>
</dbReference>
<keyword evidence="4" id="KW-0808">Transferase</keyword>
<keyword evidence="4" id="KW-0418">Kinase</keyword>
<dbReference type="GO" id="GO:0004715">
    <property type="term" value="F:non-membrane spanning protein tyrosine kinase activity"/>
    <property type="evidence" value="ECO:0007669"/>
    <property type="project" value="UniProtKB-EC"/>
</dbReference>
<evidence type="ECO:0000313" key="4">
    <source>
        <dbReference type="EMBL" id="MFD2234861.1"/>
    </source>
</evidence>
<dbReference type="PANTHER" id="PTHR32309">
    <property type="entry name" value="TYROSINE-PROTEIN KINASE"/>
    <property type="match status" value="1"/>
</dbReference>
<keyword evidence="5" id="KW-1185">Reference proteome</keyword>
<dbReference type="Proteomes" id="UP001597296">
    <property type="component" value="Unassembled WGS sequence"/>
</dbReference>
<proteinExistence type="predicted"/>
<dbReference type="InterPro" id="IPR050445">
    <property type="entry name" value="Bact_polysacc_biosynth/exp"/>
</dbReference>
<dbReference type="SUPFAM" id="SSF52540">
    <property type="entry name" value="P-loop containing nucleoside triphosphate hydrolases"/>
    <property type="match status" value="1"/>
</dbReference>
<dbReference type="EC" id="2.7.10.2" evidence="4"/>
<dbReference type="CDD" id="cd05387">
    <property type="entry name" value="BY-kinase"/>
    <property type="match status" value="1"/>
</dbReference>
<dbReference type="Gene3D" id="3.40.50.300">
    <property type="entry name" value="P-loop containing nucleotide triphosphate hydrolases"/>
    <property type="match status" value="1"/>
</dbReference>
<keyword evidence="2" id="KW-0067">ATP-binding</keyword>
<keyword evidence="1" id="KW-0547">Nucleotide-binding</keyword>
<dbReference type="RefSeq" id="WP_377317499.1">
    <property type="nucleotide sequence ID" value="NZ_JBHUIY010000029.1"/>
</dbReference>
<protein>
    <submittedName>
        <fullName evidence="4">CpsD/CapB family tyrosine-protein kinase</fullName>
        <ecNumber evidence="4">2.7.10.2</ecNumber>
    </submittedName>
</protein>
<sequence length="278" mass="29683">MDRLEKALEKAREARRESLAAPAAAPAEAAPPPPAAGPDSVPGTGTGAGRVAIDAATLERNRVVAQRAGHAVSDTFRILRSKVLQAIGKSNIRTFAVTSPNYGDGKSTVALNLAISLAADVKQTVLVVDLDLRNPSIHDYLGLTPTAGLADFFMREVPVPQCLVRPGIERLVVLPVNGAIDNSSELLGTPRMAALARELKERYADRIVIYDMPPLLVQDDVIAFLPNVDGVLLVVREAKTQRDDLSRCLYELQGTNLVGVVLNDSRENQGVGSPSSPR</sequence>
<dbReference type="InterPro" id="IPR027417">
    <property type="entry name" value="P-loop_NTPase"/>
</dbReference>
<dbReference type="EMBL" id="JBHUIY010000029">
    <property type="protein sequence ID" value="MFD2234861.1"/>
    <property type="molecule type" value="Genomic_DNA"/>
</dbReference>
<dbReference type="InterPro" id="IPR005702">
    <property type="entry name" value="Wzc-like_C"/>
</dbReference>
<feature type="region of interest" description="Disordered" evidence="3">
    <location>
        <begin position="1"/>
        <end position="48"/>
    </location>
</feature>
<evidence type="ECO:0000313" key="5">
    <source>
        <dbReference type="Proteomes" id="UP001597296"/>
    </source>
</evidence>